<protein>
    <submittedName>
        <fullName evidence="2">Uncharacterized protein</fullName>
    </submittedName>
</protein>
<evidence type="ECO:0000313" key="2">
    <source>
        <dbReference type="EMBL" id="SVD96153.1"/>
    </source>
</evidence>
<gene>
    <name evidence="2" type="ORF">METZ01_LOCUS449007</name>
</gene>
<dbReference type="EMBL" id="UINC01184781">
    <property type="protein sequence ID" value="SVD96153.1"/>
    <property type="molecule type" value="Genomic_DNA"/>
</dbReference>
<accession>A0A382ZL43</accession>
<sequence length="22" mass="2482">MAKPHSDAVKNYLPKQKSIARV</sequence>
<feature type="region of interest" description="Disordered" evidence="1">
    <location>
        <begin position="1"/>
        <end position="22"/>
    </location>
</feature>
<proteinExistence type="predicted"/>
<evidence type="ECO:0000256" key="1">
    <source>
        <dbReference type="SAM" id="MobiDB-lite"/>
    </source>
</evidence>
<organism evidence="2">
    <name type="scientific">marine metagenome</name>
    <dbReference type="NCBI Taxonomy" id="408172"/>
    <lineage>
        <taxon>unclassified sequences</taxon>
        <taxon>metagenomes</taxon>
        <taxon>ecological metagenomes</taxon>
    </lineage>
</organism>
<reference evidence="2" key="1">
    <citation type="submission" date="2018-05" db="EMBL/GenBank/DDBJ databases">
        <authorList>
            <person name="Lanie J.A."/>
            <person name="Ng W.-L."/>
            <person name="Kazmierczak K.M."/>
            <person name="Andrzejewski T.M."/>
            <person name="Davidsen T.M."/>
            <person name="Wayne K.J."/>
            <person name="Tettelin H."/>
            <person name="Glass J.I."/>
            <person name="Rusch D."/>
            <person name="Podicherti R."/>
            <person name="Tsui H.-C.T."/>
            <person name="Winkler M.E."/>
        </authorList>
    </citation>
    <scope>NUCLEOTIDE SEQUENCE</scope>
</reference>
<dbReference type="AlphaFoldDB" id="A0A382ZL43"/>
<name>A0A382ZL43_9ZZZZ</name>